<dbReference type="SUPFAM" id="SSF57903">
    <property type="entry name" value="FYVE/PHD zinc finger"/>
    <property type="match status" value="1"/>
</dbReference>
<dbReference type="EMBL" id="GL377570">
    <property type="protein sequence ID" value="EFJ34161.1"/>
    <property type="molecule type" value="Genomic_DNA"/>
</dbReference>
<feature type="compositionally biased region" description="Basic and acidic residues" evidence="6">
    <location>
        <begin position="331"/>
        <end position="367"/>
    </location>
</feature>
<protein>
    <recommendedName>
        <fullName evidence="7">PHD-type domain-containing protein</fullName>
    </recommendedName>
</protein>
<gene>
    <name evidence="8" type="ORF">SELMODRAFT_406615</name>
</gene>
<feature type="compositionally biased region" description="Basic and acidic residues" evidence="6">
    <location>
        <begin position="190"/>
        <end position="205"/>
    </location>
</feature>
<dbReference type="InterPro" id="IPR001965">
    <property type="entry name" value="Znf_PHD"/>
</dbReference>
<dbReference type="InterPro" id="IPR019786">
    <property type="entry name" value="Zinc_finger_PHD-type_CS"/>
</dbReference>
<keyword evidence="9" id="KW-1185">Reference proteome</keyword>
<sequence>MALPWEWILDKLARQPDVSTETLRELAVYVPNAAAIPSLCKGLALRQLQEMLVSEEILDRDCGAEELILALASPDEEIGDANSRTELFRFVQRKRQGLEAPVLDKIADDYTNGLYPPVARSLEKQQQQQQRGMPPVDEENEQNDGVPPERLSPRHMSVGSEDTTVVIDGSPDKAFKSPPRRGSIDEVSCEGEKNSVEKNGTEDRAAPSAPPVPEKHAKFQEGSCEGEKNSVEERGTENHATPSAPPEKQPFEAPKIIHSGNVSTRRSKRRMLIEDDDELSLSDVKPKLKQRKGMHEVEVINLDSDDDREGSKVVEKGRPAENGLEEDEDGREGSKAVDEDDPEGPKTVDKNGRESLETGEKNIEDGRAKDSDKCYMCELRGKLVRCDDCPIALHPKCMAREQIREGERWSCPKCVYKKAMEKLAKAQLEADRAKEELESLTASYQVLKQVEDKEKEKLVEHQVQLKVEEPSGSKDEAHARKHRARSSSSDEEDDEDDDDSDYPRKTNSK</sequence>
<dbReference type="HOGENOM" id="CLU_537938_0_0_1"/>
<evidence type="ECO:0000256" key="1">
    <source>
        <dbReference type="ARBA" id="ARBA00022723"/>
    </source>
</evidence>
<dbReference type="Gramene" id="EFJ34161">
    <property type="protein sequence ID" value="EFJ34161"/>
    <property type="gene ID" value="SELMODRAFT_406615"/>
</dbReference>
<evidence type="ECO:0000256" key="4">
    <source>
        <dbReference type="PROSITE-ProRule" id="PRU00146"/>
    </source>
</evidence>
<feature type="compositionally biased region" description="Basic and acidic residues" evidence="6">
    <location>
        <begin position="213"/>
        <end position="237"/>
    </location>
</feature>
<keyword evidence="5" id="KW-0175">Coiled coil</keyword>
<organism evidence="9">
    <name type="scientific">Selaginella moellendorffii</name>
    <name type="common">Spikemoss</name>
    <dbReference type="NCBI Taxonomy" id="88036"/>
    <lineage>
        <taxon>Eukaryota</taxon>
        <taxon>Viridiplantae</taxon>
        <taxon>Streptophyta</taxon>
        <taxon>Embryophyta</taxon>
        <taxon>Tracheophyta</taxon>
        <taxon>Lycopodiopsida</taxon>
        <taxon>Selaginellales</taxon>
        <taxon>Selaginellaceae</taxon>
        <taxon>Selaginella</taxon>
    </lineage>
</organism>
<feature type="domain" description="PHD-type" evidence="7">
    <location>
        <begin position="371"/>
        <end position="417"/>
    </location>
</feature>
<proteinExistence type="predicted"/>
<keyword evidence="3" id="KW-0862">Zinc</keyword>
<evidence type="ECO:0000256" key="5">
    <source>
        <dbReference type="SAM" id="Coils"/>
    </source>
</evidence>
<dbReference type="Proteomes" id="UP000001514">
    <property type="component" value="Unassembled WGS sequence"/>
</dbReference>
<keyword evidence="1" id="KW-0479">Metal-binding</keyword>
<feature type="region of interest" description="Disordered" evidence="6">
    <location>
        <begin position="462"/>
        <end position="509"/>
    </location>
</feature>
<evidence type="ECO:0000256" key="6">
    <source>
        <dbReference type="SAM" id="MobiDB-lite"/>
    </source>
</evidence>
<dbReference type="InterPro" id="IPR013083">
    <property type="entry name" value="Znf_RING/FYVE/PHD"/>
</dbReference>
<reference evidence="8 9" key="1">
    <citation type="journal article" date="2011" name="Science">
        <title>The Selaginella genome identifies genetic changes associated with the evolution of vascular plants.</title>
        <authorList>
            <person name="Banks J.A."/>
            <person name="Nishiyama T."/>
            <person name="Hasebe M."/>
            <person name="Bowman J.L."/>
            <person name="Gribskov M."/>
            <person name="dePamphilis C."/>
            <person name="Albert V.A."/>
            <person name="Aono N."/>
            <person name="Aoyama T."/>
            <person name="Ambrose B.A."/>
            <person name="Ashton N.W."/>
            <person name="Axtell M.J."/>
            <person name="Barker E."/>
            <person name="Barker M.S."/>
            <person name="Bennetzen J.L."/>
            <person name="Bonawitz N.D."/>
            <person name="Chapple C."/>
            <person name="Cheng C."/>
            <person name="Correa L.G."/>
            <person name="Dacre M."/>
            <person name="DeBarry J."/>
            <person name="Dreyer I."/>
            <person name="Elias M."/>
            <person name="Engstrom E.M."/>
            <person name="Estelle M."/>
            <person name="Feng L."/>
            <person name="Finet C."/>
            <person name="Floyd S.K."/>
            <person name="Frommer W.B."/>
            <person name="Fujita T."/>
            <person name="Gramzow L."/>
            <person name="Gutensohn M."/>
            <person name="Harholt J."/>
            <person name="Hattori M."/>
            <person name="Heyl A."/>
            <person name="Hirai T."/>
            <person name="Hiwatashi Y."/>
            <person name="Ishikawa M."/>
            <person name="Iwata M."/>
            <person name="Karol K.G."/>
            <person name="Koehler B."/>
            <person name="Kolukisaoglu U."/>
            <person name="Kubo M."/>
            <person name="Kurata T."/>
            <person name="Lalonde S."/>
            <person name="Li K."/>
            <person name="Li Y."/>
            <person name="Litt A."/>
            <person name="Lyons E."/>
            <person name="Manning G."/>
            <person name="Maruyama T."/>
            <person name="Michael T.P."/>
            <person name="Mikami K."/>
            <person name="Miyazaki S."/>
            <person name="Morinaga S."/>
            <person name="Murata T."/>
            <person name="Mueller-Roeber B."/>
            <person name="Nelson D.R."/>
            <person name="Obara M."/>
            <person name="Oguri Y."/>
            <person name="Olmstead R.G."/>
            <person name="Onodera N."/>
            <person name="Petersen B.L."/>
            <person name="Pils B."/>
            <person name="Prigge M."/>
            <person name="Rensing S.A."/>
            <person name="Riano-Pachon D.M."/>
            <person name="Roberts A.W."/>
            <person name="Sato Y."/>
            <person name="Scheller H.V."/>
            <person name="Schulz B."/>
            <person name="Schulz C."/>
            <person name="Shakirov E.V."/>
            <person name="Shibagaki N."/>
            <person name="Shinohara N."/>
            <person name="Shippen D.E."/>
            <person name="Soerensen I."/>
            <person name="Sotooka R."/>
            <person name="Sugimoto N."/>
            <person name="Sugita M."/>
            <person name="Sumikawa N."/>
            <person name="Tanurdzic M."/>
            <person name="Theissen G."/>
            <person name="Ulvskov P."/>
            <person name="Wakazuki S."/>
            <person name="Weng J.K."/>
            <person name="Willats W.W."/>
            <person name="Wipf D."/>
            <person name="Wolf P.G."/>
            <person name="Yang L."/>
            <person name="Zimmer A.D."/>
            <person name="Zhu Q."/>
            <person name="Mitros T."/>
            <person name="Hellsten U."/>
            <person name="Loque D."/>
            <person name="Otillar R."/>
            <person name="Salamov A."/>
            <person name="Schmutz J."/>
            <person name="Shapiro H."/>
            <person name="Lindquist E."/>
            <person name="Lucas S."/>
            <person name="Rokhsar D."/>
            <person name="Grigoriev I.V."/>
        </authorList>
    </citation>
    <scope>NUCLEOTIDE SEQUENCE [LARGE SCALE GENOMIC DNA]</scope>
</reference>
<name>D8R0X2_SELML</name>
<dbReference type="InterPro" id="IPR019787">
    <property type="entry name" value="Znf_PHD-finger"/>
</dbReference>
<dbReference type="InterPro" id="IPR011011">
    <property type="entry name" value="Znf_FYVE_PHD"/>
</dbReference>
<dbReference type="InParanoid" id="D8R0X2"/>
<dbReference type="Gene3D" id="3.30.40.10">
    <property type="entry name" value="Zinc/RING finger domain, C3HC4 (zinc finger)"/>
    <property type="match status" value="1"/>
</dbReference>
<dbReference type="SMART" id="SM00249">
    <property type="entry name" value="PHD"/>
    <property type="match status" value="1"/>
</dbReference>
<keyword evidence="2 4" id="KW-0863">Zinc-finger</keyword>
<dbReference type="PROSITE" id="PS50016">
    <property type="entry name" value="ZF_PHD_2"/>
    <property type="match status" value="1"/>
</dbReference>
<dbReference type="AlphaFoldDB" id="D8R0X2"/>
<evidence type="ECO:0000259" key="7">
    <source>
        <dbReference type="PROSITE" id="PS50016"/>
    </source>
</evidence>
<dbReference type="GO" id="GO:0008270">
    <property type="term" value="F:zinc ion binding"/>
    <property type="evidence" value="ECO:0007669"/>
    <property type="project" value="UniProtKB-KW"/>
</dbReference>
<feature type="coiled-coil region" evidence="5">
    <location>
        <begin position="416"/>
        <end position="450"/>
    </location>
</feature>
<evidence type="ECO:0000313" key="8">
    <source>
        <dbReference type="EMBL" id="EFJ34161.1"/>
    </source>
</evidence>
<feature type="region of interest" description="Disordered" evidence="6">
    <location>
        <begin position="122"/>
        <end position="367"/>
    </location>
</feature>
<evidence type="ECO:0000256" key="2">
    <source>
        <dbReference type="ARBA" id="ARBA00022771"/>
    </source>
</evidence>
<feature type="compositionally biased region" description="Basic and acidic residues" evidence="6">
    <location>
        <begin position="309"/>
        <end position="319"/>
    </location>
</feature>
<feature type="compositionally biased region" description="Basic and acidic residues" evidence="6">
    <location>
        <begin position="466"/>
        <end position="478"/>
    </location>
</feature>
<evidence type="ECO:0000256" key="3">
    <source>
        <dbReference type="ARBA" id="ARBA00022833"/>
    </source>
</evidence>
<dbReference type="KEGG" id="smo:SELMODRAFT_406615"/>
<dbReference type="PANTHER" id="PTHR47863">
    <property type="entry name" value="RING/FYVE/PHD ZINC FINGER SUPERFAMILY PROTEIN"/>
    <property type="match status" value="1"/>
</dbReference>
<dbReference type="PANTHER" id="PTHR47863:SF4">
    <property type="entry name" value="RING_FYVE_PHD ZINC FINGER SUPERFAMILY PROTEIN"/>
    <property type="match status" value="1"/>
</dbReference>
<accession>D8R0X2</accession>
<feature type="compositionally biased region" description="Acidic residues" evidence="6">
    <location>
        <begin position="489"/>
        <end position="500"/>
    </location>
</feature>
<dbReference type="PROSITE" id="PS01359">
    <property type="entry name" value="ZF_PHD_1"/>
    <property type="match status" value="1"/>
</dbReference>
<evidence type="ECO:0000313" key="9">
    <source>
        <dbReference type="Proteomes" id="UP000001514"/>
    </source>
</evidence>